<keyword evidence="2" id="KW-1185">Reference proteome</keyword>
<name>A0AC60PY04_IXOPE</name>
<evidence type="ECO:0000313" key="2">
    <source>
        <dbReference type="Proteomes" id="UP000805193"/>
    </source>
</evidence>
<accession>A0AC60PY04</accession>
<organism evidence="1 2">
    <name type="scientific">Ixodes persulcatus</name>
    <name type="common">Taiga tick</name>
    <dbReference type="NCBI Taxonomy" id="34615"/>
    <lineage>
        <taxon>Eukaryota</taxon>
        <taxon>Metazoa</taxon>
        <taxon>Ecdysozoa</taxon>
        <taxon>Arthropoda</taxon>
        <taxon>Chelicerata</taxon>
        <taxon>Arachnida</taxon>
        <taxon>Acari</taxon>
        <taxon>Parasitiformes</taxon>
        <taxon>Ixodida</taxon>
        <taxon>Ixodoidea</taxon>
        <taxon>Ixodidae</taxon>
        <taxon>Ixodinae</taxon>
        <taxon>Ixodes</taxon>
    </lineage>
</organism>
<protein>
    <submittedName>
        <fullName evidence="1">Uncharacterized protein</fullName>
    </submittedName>
</protein>
<reference evidence="1 2" key="1">
    <citation type="journal article" date="2020" name="Cell">
        <title>Large-Scale Comparative Analyses of Tick Genomes Elucidate Their Genetic Diversity and Vector Capacities.</title>
        <authorList>
            <consortium name="Tick Genome and Microbiome Consortium (TIGMIC)"/>
            <person name="Jia N."/>
            <person name="Wang J."/>
            <person name="Shi W."/>
            <person name="Du L."/>
            <person name="Sun Y."/>
            <person name="Zhan W."/>
            <person name="Jiang J.F."/>
            <person name="Wang Q."/>
            <person name="Zhang B."/>
            <person name="Ji P."/>
            <person name="Bell-Sakyi L."/>
            <person name="Cui X.M."/>
            <person name="Yuan T.T."/>
            <person name="Jiang B.G."/>
            <person name="Yang W.F."/>
            <person name="Lam T.T."/>
            <person name="Chang Q.C."/>
            <person name="Ding S.J."/>
            <person name="Wang X.J."/>
            <person name="Zhu J.G."/>
            <person name="Ruan X.D."/>
            <person name="Zhao L."/>
            <person name="Wei J.T."/>
            <person name="Ye R.Z."/>
            <person name="Que T.C."/>
            <person name="Du C.H."/>
            <person name="Zhou Y.H."/>
            <person name="Cheng J.X."/>
            <person name="Dai P.F."/>
            <person name="Guo W.B."/>
            <person name="Han X.H."/>
            <person name="Huang E.J."/>
            <person name="Li L.F."/>
            <person name="Wei W."/>
            <person name="Gao Y.C."/>
            <person name="Liu J.Z."/>
            <person name="Shao H.Z."/>
            <person name="Wang X."/>
            <person name="Wang C.C."/>
            <person name="Yang T.C."/>
            <person name="Huo Q.B."/>
            <person name="Li W."/>
            <person name="Chen H.Y."/>
            <person name="Chen S.E."/>
            <person name="Zhou L.G."/>
            <person name="Ni X.B."/>
            <person name="Tian J.H."/>
            <person name="Sheng Y."/>
            <person name="Liu T."/>
            <person name="Pan Y.S."/>
            <person name="Xia L.Y."/>
            <person name="Li J."/>
            <person name="Zhao F."/>
            <person name="Cao W.C."/>
        </authorList>
    </citation>
    <scope>NUCLEOTIDE SEQUENCE [LARGE SCALE GENOMIC DNA]</scope>
    <source>
        <strain evidence="1">Iper-2018</strain>
    </source>
</reference>
<evidence type="ECO:0000313" key="1">
    <source>
        <dbReference type="EMBL" id="KAG0426172.1"/>
    </source>
</evidence>
<dbReference type="EMBL" id="JABSTQ010009752">
    <property type="protein sequence ID" value="KAG0426172.1"/>
    <property type="molecule type" value="Genomic_DNA"/>
</dbReference>
<dbReference type="Proteomes" id="UP000805193">
    <property type="component" value="Unassembled WGS sequence"/>
</dbReference>
<gene>
    <name evidence="1" type="ORF">HPB47_026709</name>
</gene>
<proteinExistence type="predicted"/>
<comment type="caution">
    <text evidence="1">The sequence shown here is derived from an EMBL/GenBank/DDBJ whole genome shotgun (WGS) entry which is preliminary data.</text>
</comment>
<sequence>MTQLLGERANAIDDILLRELFLQRLAQSVQMVLAAAAPLNLAGLPGLADAVTEVASPSISTAAALTSKSAGNTYTTAQDIREPNASQYNVDDLCQRLEQVVIAATRRRDTARSPNRRRRSTSIRPDNDRSSRVGEASGKASKTVARHIPGSTGNIDAMRAQAGTLAGEVMRARQGLTERGEALTQLEERTGRMMTEAESFANTTHQLMNKYKDKKWYQF</sequence>